<dbReference type="PANTHER" id="PTHR37542">
    <property type="entry name" value="HELO DOMAIN-CONTAINING PROTEIN-RELATED"/>
    <property type="match status" value="1"/>
</dbReference>
<keyword evidence="3" id="KW-1185">Reference proteome</keyword>
<reference evidence="2 3" key="1">
    <citation type="journal article" date="2016" name="Nat. Commun.">
        <title>Ectomycorrhizal ecology is imprinted in the genome of the dominant symbiotic fungus Cenococcum geophilum.</title>
        <authorList>
            <consortium name="DOE Joint Genome Institute"/>
            <person name="Peter M."/>
            <person name="Kohler A."/>
            <person name="Ohm R.A."/>
            <person name="Kuo A."/>
            <person name="Krutzmann J."/>
            <person name="Morin E."/>
            <person name="Arend M."/>
            <person name="Barry K.W."/>
            <person name="Binder M."/>
            <person name="Choi C."/>
            <person name="Clum A."/>
            <person name="Copeland A."/>
            <person name="Grisel N."/>
            <person name="Haridas S."/>
            <person name="Kipfer T."/>
            <person name="LaButti K."/>
            <person name="Lindquist E."/>
            <person name="Lipzen A."/>
            <person name="Maire R."/>
            <person name="Meier B."/>
            <person name="Mihaltcheva S."/>
            <person name="Molinier V."/>
            <person name="Murat C."/>
            <person name="Poggeler S."/>
            <person name="Quandt C.A."/>
            <person name="Sperisen C."/>
            <person name="Tritt A."/>
            <person name="Tisserant E."/>
            <person name="Crous P.W."/>
            <person name="Henrissat B."/>
            <person name="Nehls U."/>
            <person name="Egli S."/>
            <person name="Spatafora J.W."/>
            <person name="Grigoriev I.V."/>
            <person name="Martin F.M."/>
        </authorList>
    </citation>
    <scope>NUCLEOTIDE SEQUENCE [LARGE SCALE GENOMIC DNA]</scope>
    <source>
        <strain evidence="2 3">CBS 459.81</strain>
    </source>
</reference>
<protein>
    <submittedName>
        <fullName evidence="2">Kinase-like protein</fullName>
    </submittedName>
</protein>
<dbReference type="InterPro" id="IPR000719">
    <property type="entry name" value="Prot_kinase_dom"/>
</dbReference>
<sequence length="972" mass="111949">MALKPTINGLYSQIEHTRVRSVSGKYFIRPSKVRDIFTPAKIELAVTELICDAYERVGLAKKIQQEGTLVFAILVWMRWADYIVIFRNHDCLDNKLPIPEARAQEIAPEFGLSFAQEYQWQFLPYVFRQDMSDHHCQIDDLGMIFPFVGEPEHIADGGYGEVSKLTILTSLQEFFMSTDDTVTVIRKRVKRRKSQSLTRYHDAFAKEMATLTLLHRLSHPNIVPLLGSYTYDNEHNFLFPPFEMDLNQFFKQEARFGEFRWDFTFPLALCGLASALEHTHNLHLDADKNGLDFDAIGYHHDFRPANILVSKSTYVLTDFGLGKLKPAEDNSETPWRVGAGDYIAPECMDASFAHQQVGRAIDVWAFGCLVAEVVTYMERGPEGLQLFRQSRLGEMHLGFKSTYFYGKDGQLKTSVRHWLEELGNTSSSSTQRLLQIAFQSLEPQAEARPCISQVRRDLAAYSLRVLFSAVLGNFTRYLNDITAEEQNPIIMQLWFEGERLRAFGEALSLDFGNELQIFGDFEKYKECCGIMISLFHLIQSELDSRASESPLSLQVEKRINLRGSVDERIQQLVQNLWDLIPLVYSRKVQATWLQSMQRDEVDRLNNIDTFLQSHRRKELADVGAMAHMRAIQLQILHNPTVGAAEFFHPHTDLDHLKFINGHTYAYFKKSKQVLVEWMYYRPEWTTIPQDQRLIIMELRAKDFNTDPKPRGLRILKCLGFVEQSEGNSRKQGYGFIYELPAGFKDNKFTAPVTLRQLLLQGVDHEKGPSSQAPLRGKLQIAHSLALFFEEFYTVGCLHETFNSNNVIFTYSIPEILSSTNLWSEPYVVGFQKCRPDGQTWATEGPSDDMSLRDYEHPEYRVKGRYLLEYDYYSLGLVLLEIGLWCPLQMWSDRKEYRNMAPKEFRNLLVAKYVPRLTATVGEIYRDAVRTCLDGTLDRDREGSSAVDVNGEVFNIFAVRVAKPLEELSLLRI</sequence>
<dbReference type="PROSITE" id="PS50011">
    <property type="entry name" value="PROTEIN_KINASE_DOM"/>
    <property type="match status" value="1"/>
</dbReference>
<dbReference type="GO" id="GO:0005524">
    <property type="term" value="F:ATP binding"/>
    <property type="evidence" value="ECO:0007669"/>
    <property type="project" value="InterPro"/>
</dbReference>
<dbReference type="Gene3D" id="1.10.510.10">
    <property type="entry name" value="Transferase(Phosphotransferase) domain 1"/>
    <property type="match status" value="2"/>
</dbReference>
<dbReference type="PANTHER" id="PTHR37542:SF3">
    <property type="entry name" value="PRION-INHIBITION AND PROPAGATION HELO DOMAIN-CONTAINING PROTEIN"/>
    <property type="match status" value="1"/>
</dbReference>
<feature type="domain" description="Protein kinase" evidence="1">
    <location>
        <begin position="148"/>
        <end position="467"/>
    </location>
</feature>
<keyword evidence="2" id="KW-0418">Kinase</keyword>
<organism evidence="2 3">
    <name type="scientific">Lepidopterella palustris CBS 459.81</name>
    <dbReference type="NCBI Taxonomy" id="1314670"/>
    <lineage>
        <taxon>Eukaryota</taxon>
        <taxon>Fungi</taxon>
        <taxon>Dikarya</taxon>
        <taxon>Ascomycota</taxon>
        <taxon>Pezizomycotina</taxon>
        <taxon>Dothideomycetes</taxon>
        <taxon>Pleosporomycetidae</taxon>
        <taxon>Mytilinidiales</taxon>
        <taxon>Argynnaceae</taxon>
        <taxon>Lepidopterella</taxon>
    </lineage>
</organism>
<dbReference type="SUPFAM" id="SSF56112">
    <property type="entry name" value="Protein kinase-like (PK-like)"/>
    <property type="match status" value="2"/>
</dbReference>
<dbReference type="AlphaFoldDB" id="A0A8E2E2T1"/>
<dbReference type="GO" id="GO:0004672">
    <property type="term" value="F:protein kinase activity"/>
    <property type="evidence" value="ECO:0007669"/>
    <property type="project" value="InterPro"/>
</dbReference>
<evidence type="ECO:0000259" key="1">
    <source>
        <dbReference type="PROSITE" id="PS50011"/>
    </source>
</evidence>
<dbReference type="Gene3D" id="3.30.200.20">
    <property type="entry name" value="Phosphorylase Kinase, domain 1"/>
    <property type="match status" value="1"/>
</dbReference>
<dbReference type="EMBL" id="KV745221">
    <property type="protein sequence ID" value="OCK76317.1"/>
    <property type="molecule type" value="Genomic_DNA"/>
</dbReference>
<proteinExistence type="predicted"/>
<dbReference type="InterPro" id="IPR011009">
    <property type="entry name" value="Kinase-like_dom_sf"/>
</dbReference>
<keyword evidence="2" id="KW-0808">Transferase</keyword>
<dbReference type="Pfam" id="PF00069">
    <property type="entry name" value="Pkinase"/>
    <property type="match status" value="1"/>
</dbReference>
<dbReference type="OrthoDB" id="4062651at2759"/>
<accession>A0A8E2E2T1</accession>
<evidence type="ECO:0000313" key="2">
    <source>
        <dbReference type="EMBL" id="OCK76317.1"/>
    </source>
</evidence>
<evidence type="ECO:0000313" key="3">
    <source>
        <dbReference type="Proteomes" id="UP000250266"/>
    </source>
</evidence>
<gene>
    <name evidence="2" type="ORF">K432DRAFT_408267</name>
</gene>
<dbReference type="Proteomes" id="UP000250266">
    <property type="component" value="Unassembled WGS sequence"/>
</dbReference>
<name>A0A8E2E2T1_9PEZI</name>